<keyword evidence="4" id="KW-1185">Reference proteome</keyword>
<name>A0ABW0BCV8_9ACTN</name>
<evidence type="ECO:0000313" key="3">
    <source>
        <dbReference type="EMBL" id="MFC5175105.1"/>
    </source>
</evidence>
<dbReference type="EMBL" id="JBHSKD010000002">
    <property type="protein sequence ID" value="MFC5175105.1"/>
    <property type="molecule type" value="Genomic_DNA"/>
</dbReference>
<accession>A0ABW0BCV8</accession>
<comment type="caution">
    <text evidence="3">The sequence shown here is derived from an EMBL/GenBank/DDBJ whole genome shotgun (WGS) entry which is preliminary data.</text>
</comment>
<proteinExistence type="predicted"/>
<feature type="signal peptide" evidence="2">
    <location>
        <begin position="1"/>
        <end position="28"/>
    </location>
</feature>
<keyword evidence="2" id="KW-0732">Signal</keyword>
<dbReference type="RefSeq" id="WP_378585361.1">
    <property type="nucleotide sequence ID" value="NZ_JBHSKD010000002.1"/>
</dbReference>
<organism evidence="3 4">
    <name type="scientific">Nocardioides taihuensis</name>
    <dbReference type="NCBI Taxonomy" id="1835606"/>
    <lineage>
        <taxon>Bacteria</taxon>
        <taxon>Bacillati</taxon>
        <taxon>Actinomycetota</taxon>
        <taxon>Actinomycetes</taxon>
        <taxon>Propionibacteriales</taxon>
        <taxon>Nocardioidaceae</taxon>
        <taxon>Nocardioides</taxon>
    </lineage>
</organism>
<feature type="transmembrane region" description="Helical" evidence="1">
    <location>
        <begin position="139"/>
        <end position="157"/>
    </location>
</feature>
<evidence type="ECO:0000256" key="2">
    <source>
        <dbReference type="SAM" id="SignalP"/>
    </source>
</evidence>
<keyword evidence="1" id="KW-0472">Membrane</keyword>
<keyword evidence="1" id="KW-1133">Transmembrane helix</keyword>
<keyword evidence="1" id="KW-0812">Transmembrane</keyword>
<evidence type="ECO:0000256" key="1">
    <source>
        <dbReference type="SAM" id="Phobius"/>
    </source>
</evidence>
<sequence>MRRVGLHLVVLVSLGLLLPLAVAPPTWAHGDGETTEGYLLVQQALGHLAHDTDMSGIDLALEKVGDALETDDQDGVDVALLLDGKTTLEQGDVLRARDLLQNSIQDALHDLPPATGNQTGTREVVPELAGRTELRSQDWLLLLGSVAVLIVGAWLGYRFRPRDNVRALRSRLTTEAAVDPSRGGEGV</sequence>
<feature type="chain" id="PRO_5046989500" evidence="2">
    <location>
        <begin position="29"/>
        <end position="187"/>
    </location>
</feature>
<protein>
    <submittedName>
        <fullName evidence="3">Uncharacterized protein</fullName>
    </submittedName>
</protein>
<evidence type="ECO:0000313" key="4">
    <source>
        <dbReference type="Proteomes" id="UP001596087"/>
    </source>
</evidence>
<dbReference type="Proteomes" id="UP001596087">
    <property type="component" value="Unassembled WGS sequence"/>
</dbReference>
<reference evidence="4" key="1">
    <citation type="journal article" date="2019" name="Int. J. Syst. Evol. Microbiol.">
        <title>The Global Catalogue of Microorganisms (GCM) 10K type strain sequencing project: providing services to taxonomists for standard genome sequencing and annotation.</title>
        <authorList>
            <consortium name="The Broad Institute Genomics Platform"/>
            <consortium name="The Broad Institute Genome Sequencing Center for Infectious Disease"/>
            <person name="Wu L."/>
            <person name="Ma J."/>
        </authorList>
    </citation>
    <scope>NUCLEOTIDE SEQUENCE [LARGE SCALE GENOMIC DNA]</scope>
    <source>
        <strain evidence="4">DFY41</strain>
    </source>
</reference>
<gene>
    <name evidence="3" type="ORF">ACFPGP_00385</name>
</gene>